<dbReference type="EMBL" id="BARS01026371">
    <property type="protein sequence ID" value="GAG00415.1"/>
    <property type="molecule type" value="Genomic_DNA"/>
</dbReference>
<organism evidence="1">
    <name type="scientific">marine sediment metagenome</name>
    <dbReference type="NCBI Taxonomy" id="412755"/>
    <lineage>
        <taxon>unclassified sequences</taxon>
        <taxon>metagenomes</taxon>
        <taxon>ecological metagenomes</taxon>
    </lineage>
</organism>
<evidence type="ECO:0000313" key="1">
    <source>
        <dbReference type="EMBL" id="GAG00415.1"/>
    </source>
</evidence>
<reference evidence="1" key="1">
    <citation type="journal article" date="2014" name="Front. Microbiol.">
        <title>High frequency of phylogenetically diverse reductive dehalogenase-homologous genes in deep subseafloor sedimentary metagenomes.</title>
        <authorList>
            <person name="Kawai M."/>
            <person name="Futagami T."/>
            <person name="Toyoda A."/>
            <person name="Takaki Y."/>
            <person name="Nishi S."/>
            <person name="Hori S."/>
            <person name="Arai W."/>
            <person name="Tsubouchi T."/>
            <person name="Morono Y."/>
            <person name="Uchiyama I."/>
            <person name="Ito T."/>
            <person name="Fujiyama A."/>
            <person name="Inagaki F."/>
            <person name="Takami H."/>
        </authorList>
    </citation>
    <scope>NUCLEOTIDE SEQUENCE</scope>
    <source>
        <strain evidence="1">Expedition CK06-06</strain>
    </source>
</reference>
<proteinExistence type="predicted"/>
<sequence>MERIIAKAKAQIEKPRANPSIVTIPFGDLSAVKPMIKVAEIDPTNPRVLKIPKAEALLSLLE</sequence>
<gene>
    <name evidence="1" type="ORF">S01H1_41567</name>
</gene>
<name>X0U4C7_9ZZZZ</name>
<dbReference type="AlphaFoldDB" id="X0U4C7"/>
<protein>
    <submittedName>
        <fullName evidence="1">Uncharacterized protein</fullName>
    </submittedName>
</protein>
<comment type="caution">
    <text evidence="1">The sequence shown here is derived from an EMBL/GenBank/DDBJ whole genome shotgun (WGS) entry which is preliminary data.</text>
</comment>
<accession>X0U4C7</accession>